<dbReference type="GO" id="GO:0003700">
    <property type="term" value="F:DNA-binding transcription factor activity"/>
    <property type="evidence" value="ECO:0007669"/>
    <property type="project" value="InterPro"/>
</dbReference>
<dbReference type="CDD" id="cd05466">
    <property type="entry name" value="PBP2_LTTR_substrate"/>
    <property type="match status" value="1"/>
</dbReference>
<feature type="domain" description="HTH lysR-type" evidence="5">
    <location>
        <begin position="8"/>
        <end position="65"/>
    </location>
</feature>
<sequence length="312" mass="34932">MRSAHDTLDWNLLRTFVSIVQEKSISRAAQRLNLSQPAVSLALKRLESHLGQTLIERGSHCFRVTEAGEMVYRDALEIYANVARLSVNVRDTSPEVAGKITLFLVSGIQSSFLDDVLRRFHLQHPRITCEVTVVSSQDVVQSILQKMGTVGVCLLPHPVEGLNSQLLVHQRYRFFCGPSHRFYGQQNLPLQALSDEPFVSFTSAQLSGALAEIALFRGAQGLVGEMTVTSSSLEEIQRFVRSGWGIGCLPEHTVQSDVESGQLWPLPPYAGIPNIDLHLIWHQDARFSQAEQVFFDFLHRAMAETTIEQRLP</sequence>
<proteinExistence type="inferred from homology"/>
<dbReference type="PANTHER" id="PTHR30419:SF8">
    <property type="entry name" value="NITROGEN ASSIMILATION TRANSCRIPTIONAL ACTIVATOR-RELATED"/>
    <property type="match status" value="1"/>
</dbReference>
<evidence type="ECO:0000256" key="4">
    <source>
        <dbReference type="ARBA" id="ARBA00023163"/>
    </source>
</evidence>
<evidence type="ECO:0000259" key="5">
    <source>
        <dbReference type="PROSITE" id="PS50931"/>
    </source>
</evidence>
<dbReference type="Proteomes" id="UP000185024">
    <property type="component" value="Unassembled WGS sequence"/>
</dbReference>
<keyword evidence="4" id="KW-0804">Transcription</keyword>
<accession>A0A1N6DBT5</accession>
<gene>
    <name evidence="6" type="ORF">SAMN05878438_0257</name>
</gene>
<dbReference type="FunFam" id="1.10.10.10:FF:000001">
    <property type="entry name" value="LysR family transcriptional regulator"/>
    <property type="match status" value="1"/>
</dbReference>
<evidence type="ECO:0000313" key="7">
    <source>
        <dbReference type="Proteomes" id="UP000185024"/>
    </source>
</evidence>
<dbReference type="InterPro" id="IPR036388">
    <property type="entry name" value="WH-like_DNA-bd_sf"/>
</dbReference>
<dbReference type="InterPro" id="IPR036390">
    <property type="entry name" value="WH_DNA-bd_sf"/>
</dbReference>
<evidence type="ECO:0000256" key="3">
    <source>
        <dbReference type="ARBA" id="ARBA00023125"/>
    </source>
</evidence>
<dbReference type="GeneID" id="97277369"/>
<dbReference type="InterPro" id="IPR000847">
    <property type="entry name" value="LysR_HTH_N"/>
</dbReference>
<reference evidence="6 7" key="1">
    <citation type="submission" date="2016-11" db="EMBL/GenBank/DDBJ databases">
        <authorList>
            <person name="Jaros S."/>
            <person name="Januszkiewicz K."/>
            <person name="Wedrychowicz H."/>
        </authorList>
    </citation>
    <scope>NUCLEOTIDE SEQUENCE [LARGE SCALE GENOMIC DNA]</scope>
    <source>
        <strain evidence="6 7">ACAM 239</strain>
    </source>
</reference>
<dbReference type="Pfam" id="PF00126">
    <property type="entry name" value="HTH_1"/>
    <property type="match status" value="1"/>
</dbReference>
<dbReference type="Gene3D" id="1.10.10.10">
    <property type="entry name" value="Winged helix-like DNA-binding domain superfamily/Winged helix DNA-binding domain"/>
    <property type="match status" value="1"/>
</dbReference>
<dbReference type="SUPFAM" id="SSF46785">
    <property type="entry name" value="Winged helix' DNA-binding domain"/>
    <property type="match status" value="1"/>
</dbReference>
<dbReference type="InterPro" id="IPR050950">
    <property type="entry name" value="HTH-type_LysR_regulators"/>
</dbReference>
<evidence type="ECO:0000256" key="2">
    <source>
        <dbReference type="ARBA" id="ARBA00023015"/>
    </source>
</evidence>
<dbReference type="RefSeq" id="WP_062362314.1">
    <property type="nucleotide sequence ID" value="NZ_BJOI01000038.1"/>
</dbReference>
<dbReference type="PRINTS" id="PR00039">
    <property type="entry name" value="HTHLYSR"/>
</dbReference>
<dbReference type="Pfam" id="PF03466">
    <property type="entry name" value="LysR_substrate"/>
    <property type="match status" value="1"/>
</dbReference>
<dbReference type="Gene3D" id="3.40.190.290">
    <property type="match status" value="1"/>
</dbReference>
<dbReference type="AlphaFoldDB" id="A0A1N6DBT5"/>
<protein>
    <submittedName>
        <fullName evidence="6">Transcriptional regulator, LysR family</fullName>
    </submittedName>
</protein>
<evidence type="ECO:0000313" key="6">
    <source>
        <dbReference type="EMBL" id="SIN60761.1"/>
    </source>
</evidence>
<dbReference type="InterPro" id="IPR005119">
    <property type="entry name" value="LysR_subst-bd"/>
</dbReference>
<keyword evidence="2" id="KW-0805">Transcription regulation</keyword>
<evidence type="ECO:0000256" key="1">
    <source>
        <dbReference type="ARBA" id="ARBA00009437"/>
    </source>
</evidence>
<dbReference type="GO" id="GO:0003677">
    <property type="term" value="F:DNA binding"/>
    <property type="evidence" value="ECO:0007669"/>
    <property type="project" value="UniProtKB-KW"/>
</dbReference>
<organism evidence="6 7">
    <name type="scientific">Vreelandella aquamarina</name>
    <dbReference type="NCBI Taxonomy" id="77097"/>
    <lineage>
        <taxon>Bacteria</taxon>
        <taxon>Pseudomonadati</taxon>
        <taxon>Pseudomonadota</taxon>
        <taxon>Gammaproteobacteria</taxon>
        <taxon>Oceanospirillales</taxon>
        <taxon>Halomonadaceae</taxon>
        <taxon>Vreelandella</taxon>
    </lineage>
</organism>
<name>A0A1N6DBT5_9GAMM</name>
<dbReference type="PROSITE" id="PS50931">
    <property type="entry name" value="HTH_LYSR"/>
    <property type="match status" value="1"/>
</dbReference>
<dbReference type="SUPFAM" id="SSF53850">
    <property type="entry name" value="Periplasmic binding protein-like II"/>
    <property type="match status" value="1"/>
</dbReference>
<comment type="similarity">
    <text evidence="1">Belongs to the LysR transcriptional regulatory family.</text>
</comment>
<keyword evidence="3" id="KW-0238">DNA-binding</keyword>
<dbReference type="PANTHER" id="PTHR30419">
    <property type="entry name" value="HTH-TYPE TRANSCRIPTIONAL REGULATOR YBHD"/>
    <property type="match status" value="1"/>
</dbReference>
<dbReference type="GO" id="GO:0005829">
    <property type="term" value="C:cytosol"/>
    <property type="evidence" value="ECO:0007669"/>
    <property type="project" value="TreeGrafter"/>
</dbReference>
<dbReference type="EMBL" id="FSQX01000001">
    <property type="protein sequence ID" value="SIN60761.1"/>
    <property type="molecule type" value="Genomic_DNA"/>
</dbReference>